<dbReference type="AlphaFoldDB" id="A0A0L0HIZ8"/>
<dbReference type="InParanoid" id="A0A0L0HIZ8"/>
<organism evidence="2 3">
    <name type="scientific">Spizellomyces punctatus (strain DAOM BR117)</name>
    <dbReference type="NCBI Taxonomy" id="645134"/>
    <lineage>
        <taxon>Eukaryota</taxon>
        <taxon>Fungi</taxon>
        <taxon>Fungi incertae sedis</taxon>
        <taxon>Chytridiomycota</taxon>
        <taxon>Chytridiomycota incertae sedis</taxon>
        <taxon>Chytridiomycetes</taxon>
        <taxon>Spizellomycetales</taxon>
        <taxon>Spizellomycetaceae</taxon>
        <taxon>Spizellomyces</taxon>
    </lineage>
</organism>
<evidence type="ECO:0000313" key="3">
    <source>
        <dbReference type="Proteomes" id="UP000053201"/>
    </source>
</evidence>
<gene>
    <name evidence="2" type="ORF">SPPG_03245</name>
</gene>
<sequence>MEADKEVVPVSLAPETSISEEERKRISGRSEGSWKNGRNSVRSSVASQASKSRASRVQRYSQFEAIPGVKVRDFAFPTTDPRHYGLPLPKNSASSSRSNSSDWFNSSSDEDETTSYGSAERLFESDDDDHRGRGQYRMQPRAHPNDVEAHDMNNLVLPEFAKQLREHLGGVELGFYRARAMFDFQKVTEWEMTIAEGDEIFIAFIGWLDGDDVGSDTKPMEMDEEAENKTGDPEKEEKAGEKEVGGEIEREDTSGDPQSMESEEVDDSATPTASRDSGLNERWASIDYVADDLLTIVHGGSKTTGDLNDRPAITVHSNPAPSDLAAQLNQLLDYAGVYGAGWATALRLKCRGKLEEMVSQAKSKGKDAETDTETRPKKGKVKIKLVEMGLVPGNYIEKINQ</sequence>
<protein>
    <submittedName>
        <fullName evidence="2">Uncharacterized protein</fullName>
    </submittedName>
</protein>
<dbReference type="VEuPathDB" id="FungiDB:SPPG_03245"/>
<evidence type="ECO:0000256" key="1">
    <source>
        <dbReference type="SAM" id="MobiDB-lite"/>
    </source>
</evidence>
<name>A0A0L0HIZ8_SPIPD</name>
<feature type="compositionally biased region" description="Polar residues" evidence="1">
    <location>
        <begin position="36"/>
        <end position="52"/>
    </location>
</feature>
<dbReference type="EMBL" id="KQ257454">
    <property type="protein sequence ID" value="KND01441.1"/>
    <property type="molecule type" value="Genomic_DNA"/>
</dbReference>
<reference evidence="2 3" key="1">
    <citation type="submission" date="2009-08" db="EMBL/GenBank/DDBJ databases">
        <title>The Genome Sequence of Spizellomyces punctatus strain DAOM BR117.</title>
        <authorList>
            <consortium name="The Broad Institute Genome Sequencing Platform"/>
            <person name="Russ C."/>
            <person name="Cuomo C."/>
            <person name="Shea T."/>
            <person name="Young S.K."/>
            <person name="Zeng Q."/>
            <person name="Koehrsen M."/>
            <person name="Haas B."/>
            <person name="Borodovsky M."/>
            <person name="Guigo R."/>
            <person name="Alvarado L."/>
            <person name="Berlin A."/>
            <person name="Bochicchio J."/>
            <person name="Borenstein D."/>
            <person name="Chapman S."/>
            <person name="Chen Z."/>
            <person name="Engels R."/>
            <person name="Freedman E."/>
            <person name="Gellesch M."/>
            <person name="Goldberg J."/>
            <person name="Griggs A."/>
            <person name="Gujja S."/>
            <person name="Heiman D."/>
            <person name="Hepburn T."/>
            <person name="Howarth C."/>
            <person name="Jen D."/>
            <person name="Larson L."/>
            <person name="Lewis B."/>
            <person name="Mehta T."/>
            <person name="Park D."/>
            <person name="Pearson M."/>
            <person name="Roberts A."/>
            <person name="Saif S."/>
            <person name="Shenoy N."/>
            <person name="Sisk P."/>
            <person name="Stolte C."/>
            <person name="Sykes S."/>
            <person name="Thomson T."/>
            <person name="Walk T."/>
            <person name="White J."/>
            <person name="Yandava C."/>
            <person name="Burger G."/>
            <person name="Gray M.W."/>
            <person name="Holland P.W.H."/>
            <person name="King N."/>
            <person name="Lang F.B.F."/>
            <person name="Roger A.J."/>
            <person name="Ruiz-Trillo I."/>
            <person name="Lander E."/>
            <person name="Nusbaum C."/>
        </authorList>
    </citation>
    <scope>NUCLEOTIDE SEQUENCE [LARGE SCALE GENOMIC DNA]</scope>
    <source>
        <strain evidence="2 3">DAOM BR117</strain>
    </source>
</reference>
<keyword evidence="3" id="KW-1185">Reference proteome</keyword>
<proteinExistence type="predicted"/>
<dbReference type="Proteomes" id="UP000053201">
    <property type="component" value="Unassembled WGS sequence"/>
</dbReference>
<dbReference type="OrthoDB" id="2149048at2759"/>
<feature type="region of interest" description="Disordered" evidence="1">
    <location>
        <begin position="214"/>
        <end position="278"/>
    </location>
</feature>
<feature type="compositionally biased region" description="Basic and acidic residues" evidence="1">
    <location>
        <begin position="227"/>
        <end position="253"/>
    </location>
</feature>
<feature type="region of interest" description="Disordered" evidence="1">
    <location>
        <begin position="83"/>
        <end position="146"/>
    </location>
</feature>
<feature type="compositionally biased region" description="Basic and acidic residues" evidence="1">
    <location>
        <begin position="121"/>
        <end position="132"/>
    </location>
</feature>
<dbReference type="RefSeq" id="XP_016609480.1">
    <property type="nucleotide sequence ID" value="XM_016751518.1"/>
</dbReference>
<accession>A0A0L0HIZ8</accession>
<feature type="region of interest" description="Disordered" evidence="1">
    <location>
        <begin position="1"/>
        <end position="62"/>
    </location>
</feature>
<evidence type="ECO:0000313" key="2">
    <source>
        <dbReference type="EMBL" id="KND01441.1"/>
    </source>
</evidence>
<dbReference type="GeneID" id="27686776"/>
<feature type="compositionally biased region" description="Low complexity" evidence="1">
    <location>
        <begin position="91"/>
        <end position="107"/>
    </location>
</feature>